<feature type="domain" description="Transposase IS701-like DDE" evidence="2">
    <location>
        <begin position="4"/>
        <end position="184"/>
    </location>
</feature>
<accession>A0ABP6QEH1</accession>
<dbReference type="EMBL" id="BAAAUV010000012">
    <property type="protein sequence ID" value="GAA3221906.1"/>
    <property type="molecule type" value="Genomic_DNA"/>
</dbReference>
<evidence type="ECO:0000256" key="1">
    <source>
        <dbReference type="SAM" id="MobiDB-lite"/>
    </source>
</evidence>
<feature type="compositionally biased region" description="Pro residues" evidence="1">
    <location>
        <begin position="288"/>
        <end position="301"/>
    </location>
</feature>
<sequence>MRPDADTSPDRAFCHTYGSGKNQHLMIPGWPYSLFAALETGRTSWTALQDAVRLAPGADVIAVTAVQVRDVVERLAKAGQHEAGDPPIMIVFDAGYDVHRLAVLLADLPVEVLARTRSDRVMRRPAPSREEFDLAHPLGGRYPKHGSEFVYGDPSTWGVPHAATVTETTRYGTAVATAWDRLHPRLTRRAAWIDFPDELPLIEGAVIRLQVDHLPSGGDPKPVWLWWSGTGAEADVDRLWQAFLRRFDLEHTFRMLKQTLGWTRPKLRSPQAADRWTWLILQKCPLPTGVPKPGRPGPGRPPGSKNKHKASRHNVGLALVIGEAYARPAHHKKGTKLRRGA</sequence>
<dbReference type="SUPFAM" id="SSF53098">
    <property type="entry name" value="Ribonuclease H-like"/>
    <property type="match status" value="1"/>
</dbReference>
<evidence type="ECO:0000259" key="2">
    <source>
        <dbReference type="Pfam" id="PF13546"/>
    </source>
</evidence>
<keyword evidence="4" id="KW-1185">Reference proteome</keyword>
<proteinExistence type="predicted"/>
<dbReference type="Pfam" id="PF13546">
    <property type="entry name" value="DDE_5"/>
    <property type="match status" value="1"/>
</dbReference>
<gene>
    <name evidence="3" type="ORF">GCM10010468_47350</name>
</gene>
<comment type="caution">
    <text evidence="3">The sequence shown here is derived from an EMBL/GenBank/DDBJ whole genome shotgun (WGS) entry which is preliminary data.</text>
</comment>
<reference evidence="4" key="1">
    <citation type="journal article" date="2019" name="Int. J. Syst. Evol. Microbiol.">
        <title>The Global Catalogue of Microorganisms (GCM) 10K type strain sequencing project: providing services to taxonomists for standard genome sequencing and annotation.</title>
        <authorList>
            <consortium name="The Broad Institute Genomics Platform"/>
            <consortium name="The Broad Institute Genome Sequencing Center for Infectious Disease"/>
            <person name="Wu L."/>
            <person name="Ma J."/>
        </authorList>
    </citation>
    <scope>NUCLEOTIDE SEQUENCE [LARGE SCALE GENOMIC DNA]</scope>
    <source>
        <strain evidence="4">JCM 9377</strain>
    </source>
</reference>
<name>A0ABP6QEH1_9ACTN</name>
<evidence type="ECO:0000313" key="4">
    <source>
        <dbReference type="Proteomes" id="UP001501237"/>
    </source>
</evidence>
<dbReference type="Proteomes" id="UP001501237">
    <property type="component" value="Unassembled WGS sequence"/>
</dbReference>
<dbReference type="InterPro" id="IPR038721">
    <property type="entry name" value="IS701-like_DDE_dom"/>
</dbReference>
<feature type="region of interest" description="Disordered" evidence="1">
    <location>
        <begin position="287"/>
        <end position="313"/>
    </location>
</feature>
<protein>
    <recommendedName>
        <fullName evidence="2">Transposase IS701-like DDE domain-containing protein</fullName>
    </recommendedName>
</protein>
<organism evidence="3 4">
    <name type="scientific">Actinocorallia longicatena</name>
    <dbReference type="NCBI Taxonomy" id="111803"/>
    <lineage>
        <taxon>Bacteria</taxon>
        <taxon>Bacillati</taxon>
        <taxon>Actinomycetota</taxon>
        <taxon>Actinomycetes</taxon>
        <taxon>Streptosporangiales</taxon>
        <taxon>Thermomonosporaceae</taxon>
        <taxon>Actinocorallia</taxon>
    </lineage>
</organism>
<dbReference type="InterPro" id="IPR012337">
    <property type="entry name" value="RNaseH-like_sf"/>
</dbReference>
<evidence type="ECO:0000313" key="3">
    <source>
        <dbReference type="EMBL" id="GAA3221906.1"/>
    </source>
</evidence>